<evidence type="ECO:0000313" key="3">
    <source>
        <dbReference type="Proteomes" id="UP000293296"/>
    </source>
</evidence>
<dbReference type="RefSeq" id="WP_129351173.1">
    <property type="nucleotide sequence ID" value="NZ_CP026538.1"/>
</dbReference>
<gene>
    <name evidence="2" type="ORF">C3Y92_07155</name>
</gene>
<reference evidence="2 3" key="1">
    <citation type="submission" date="2018-02" db="EMBL/GenBank/DDBJ databases">
        <title>Genome sequence of Desulfovibrio carbinolicus DSM 3852.</title>
        <authorList>
            <person name="Wilbanks E."/>
            <person name="Skennerton C.T."/>
            <person name="Orphan V.J."/>
        </authorList>
    </citation>
    <scope>NUCLEOTIDE SEQUENCE [LARGE SCALE GENOMIC DNA]</scope>
    <source>
        <strain evidence="2 3">DSM 3852</strain>
    </source>
</reference>
<feature type="region of interest" description="Disordered" evidence="1">
    <location>
        <begin position="34"/>
        <end position="55"/>
    </location>
</feature>
<keyword evidence="2" id="KW-0238">DNA-binding</keyword>
<feature type="compositionally biased region" description="Basic and acidic residues" evidence="1">
    <location>
        <begin position="39"/>
        <end position="49"/>
    </location>
</feature>
<protein>
    <submittedName>
        <fullName evidence="2">Com family DNA-binding transcriptional regulator</fullName>
    </submittedName>
</protein>
<dbReference type="Pfam" id="PF10122">
    <property type="entry name" value="Zn_ribbon_Com"/>
    <property type="match status" value="1"/>
</dbReference>
<dbReference type="KEGG" id="dcb:C3Y92_07155"/>
<keyword evidence="3" id="KW-1185">Reference proteome</keyword>
<dbReference type="Proteomes" id="UP000293296">
    <property type="component" value="Chromosome"/>
</dbReference>
<name>A0A4P6I011_9BACT</name>
<sequence>MEIRCGQCGRLLAKGTGTIEIKCPRCRTINHVRAASPKDSPERADKECSRGPTAL</sequence>
<dbReference type="GO" id="GO:0003677">
    <property type="term" value="F:DNA binding"/>
    <property type="evidence" value="ECO:0007669"/>
    <property type="project" value="UniProtKB-KW"/>
</dbReference>
<proteinExistence type="predicted"/>
<dbReference type="OrthoDB" id="5460091at2"/>
<organism evidence="2 3">
    <name type="scientific">Solidesulfovibrio carbinolicus</name>
    <dbReference type="NCBI Taxonomy" id="296842"/>
    <lineage>
        <taxon>Bacteria</taxon>
        <taxon>Pseudomonadati</taxon>
        <taxon>Thermodesulfobacteriota</taxon>
        <taxon>Desulfovibrionia</taxon>
        <taxon>Desulfovibrionales</taxon>
        <taxon>Desulfovibrionaceae</taxon>
        <taxon>Solidesulfovibrio</taxon>
    </lineage>
</organism>
<dbReference type="EMBL" id="CP026538">
    <property type="protein sequence ID" value="QAZ67019.1"/>
    <property type="molecule type" value="Genomic_DNA"/>
</dbReference>
<dbReference type="AlphaFoldDB" id="A0A4P6I011"/>
<evidence type="ECO:0000256" key="1">
    <source>
        <dbReference type="SAM" id="MobiDB-lite"/>
    </source>
</evidence>
<dbReference type="NCBIfam" id="TIGR01053">
    <property type="entry name" value="LSD1"/>
    <property type="match status" value="1"/>
</dbReference>
<accession>A0A4P6I011</accession>
<dbReference type="InterPro" id="IPR019294">
    <property type="entry name" value="Translation_reg_Com"/>
</dbReference>
<evidence type="ECO:0000313" key="2">
    <source>
        <dbReference type="EMBL" id="QAZ67019.1"/>
    </source>
</evidence>